<comment type="caution">
    <text evidence="2">The sequence shown here is derived from an EMBL/GenBank/DDBJ whole genome shotgun (WGS) entry which is preliminary data.</text>
</comment>
<dbReference type="EMBL" id="JAUHJR010000011">
    <property type="protein sequence ID" value="MDN4163326.1"/>
    <property type="molecule type" value="Genomic_DNA"/>
</dbReference>
<organism evidence="2 3">
    <name type="scientific">Nocardioides abyssi</name>
    <dbReference type="NCBI Taxonomy" id="3058370"/>
    <lineage>
        <taxon>Bacteria</taxon>
        <taxon>Bacillati</taxon>
        <taxon>Actinomycetota</taxon>
        <taxon>Actinomycetes</taxon>
        <taxon>Propionibacteriales</taxon>
        <taxon>Nocardioidaceae</taxon>
        <taxon>Nocardioides</taxon>
    </lineage>
</organism>
<sequence>MSNPYLGEIRMFAGNFAPQGFELCDGRLLPISEHDALYALLGTTYGGNGETTFGLPDLRGRLPVHQGTGTGLSPRTLGQAYGTEQVTVTTAQLPAHHHAMTAATAATSTSPVGALPGVPVGGAAYAEPSAAAHTLHAATVTSAGGTQPHDNRMPTLAITFIIATAGLFPTQS</sequence>
<gene>
    <name evidence="2" type="ORF">QWY29_18285</name>
</gene>
<name>A0ABT8EZT1_9ACTN</name>
<dbReference type="Proteomes" id="UP001168537">
    <property type="component" value="Unassembled WGS sequence"/>
</dbReference>
<feature type="domain" description="Phage tail collar" evidence="1">
    <location>
        <begin position="7"/>
        <end position="63"/>
    </location>
</feature>
<proteinExistence type="predicted"/>
<dbReference type="SUPFAM" id="SSF88874">
    <property type="entry name" value="Receptor-binding domain of short tail fibre protein gp12"/>
    <property type="match status" value="1"/>
</dbReference>
<dbReference type="InterPro" id="IPR037053">
    <property type="entry name" value="Phage_tail_collar_dom_sf"/>
</dbReference>
<accession>A0ABT8EZT1</accession>
<reference evidence="2" key="1">
    <citation type="submission" date="2023-06" db="EMBL/GenBank/DDBJ databases">
        <title>Draft genome sequence of Nocardioides sp. SOB72.</title>
        <authorList>
            <person name="Zhang G."/>
        </authorList>
    </citation>
    <scope>NUCLEOTIDE SEQUENCE</scope>
    <source>
        <strain evidence="2">SOB72</strain>
    </source>
</reference>
<dbReference type="Gene3D" id="3.90.1340.10">
    <property type="entry name" value="Phage tail collar domain"/>
    <property type="match status" value="1"/>
</dbReference>
<protein>
    <submittedName>
        <fullName evidence="2">Tail fiber protein</fullName>
    </submittedName>
</protein>
<keyword evidence="3" id="KW-1185">Reference proteome</keyword>
<dbReference type="Pfam" id="PF07484">
    <property type="entry name" value="Collar"/>
    <property type="match status" value="1"/>
</dbReference>
<dbReference type="InterPro" id="IPR011083">
    <property type="entry name" value="Phage_tail_collar_dom"/>
</dbReference>
<evidence type="ECO:0000259" key="1">
    <source>
        <dbReference type="Pfam" id="PF07484"/>
    </source>
</evidence>
<evidence type="ECO:0000313" key="2">
    <source>
        <dbReference type="EMBL" id="MDN4163326.1"/>
    </source>
</evidence>
<evidence type="ECO:0000313" key="3">
    <source>
        <dbReference type="Proteomes" id="UP001168537"/>
    </source>
</evidence>
<dbReference type="RefSeq" id="WP_300962614.1">
    <property type="nucleotide sequence ID" value="NZ_JAUHJR010000011.1"/>
</dbReference>